<keyword evidence="3" id="KW-0472">Membrane</keyword>
<feature type="transmembrane region" description="Helical" evidence="3">
    <location>
        <begin position="63"/>
        <end position="86"/>
    </location>
</feature>
<dbReference type="PROSITE" id="PS51272">
    <property type="entry name" value="SLH"/>
    <property type="match status" value="3"/>
</dbReference>
<feature type="domain" description="SLH" evidence="4">
    <location>
        <begin position="367"/>
        <end position="430"/>
    </location>
</feature>
<dbReference type="Gene3D" id="3.20.20.80">
    <property type="entry name" value="Glycosidases"/>
    <property type="match status" value="1"/>
</dbReference>
<evidence type="ECO:0000256" key="1">
    <source>
        <dbReference type="ARBA" id="ARBA00010646"/>
    </source>
</evidence>
<dbReference type="SUPFAM" id="SSF51445">
    <property type="entry name" value="(Trans)glycosidases"/>
    <property type="match status" value="1"/>
</dbReference>
<dbReference type="CDD" id="cd06414">
    <property type="entry name" value="GH25_LytC-like"/>
    <property type="match status" value="1"/>
</dbReference>
<feature type="domain" description="SLH" evidence="4">
    <location>
        <begin position="501"/>
        <end position="562"/>
    </location>
</feature>
<comment type="caution">
    <text evidence="5">The sequence shown here is derived from an EMBL/GenBank/DDBJ whole genome shotgun (WGS) entry which is preliminary data.</text>
</comment>
<dbReference type="AlphaFoldDB" id="A0A4S4FB04"/>
<name>A0A4S4FB04_9BIFI</name>
<proteinExistence type="inferred from homology"/>
<dbReference type="PANTHER" id="PTHR34135:SF2">
    <property type="entry name" value="LYSOZYME"/>
    <property type="match status" value="1"/>
</dbReference>
<evidence type="ECO:0000313" key="5">
    <source>
        <dbReference type="EMBL" id="THG26564.1"/>
    </source>
</evidence>
<accession>A0A4S4FB04</accession>
<dbReference type="EMBL" id="SSTF01000008">
    <property type="protein sequence ID" value="THG26564.1"/>
    <property type="molecule type" value="Genomic_DNA"/>
</dbReference>
<comment type="similarity">
    <text evidence="1">Belongs to the glycosyl hydrolase 25 family.</text>
</comment>
<dbReference type="InterPro" id="IPR002053">
    <property type="entry name" value="Glyco_hydro_25"/>
</dbReference>
<keyword evidence="3" id="KW-1133">Transmembrane helix</keyword>
<dbReference type="InterPro" id="IPR017853">
    <property type="entry name" value="GH"/>
</dbReference>
<feature type="domain" description="SLH" evidence="4">
    <location>
        <begin position="437"/>
        <end position="500"/>
    </location>
</feature>
<dbReference type="PROSITE" id="PS51904">
    <property type="entry name" value="GLYCOSYL_HYDROL_F25_2"/>
    <property type="match status" value="1"/>
</dbReference>
<dbReference type="PANTHER" id="PTHR34135">
    <property type="entry name" value="LYSOZYME"/>
    <property type="match status" value="1"/>
</dbReference>
<sequence>MRRIPRWLHLGVLLHWRHPPVLGWKQRMTLRAHQHNTSPFTGIGTEGKGLMRHHSRPRGHSSFISFMLAGVLALGCGAATVAPAYAEDGPMATSPSIEVPAEDVPPNPTHMWTNADTSTDPGSGDQSTAGSATPRMRSAARAQWGWGVTGPNNGYKTFRQSDGTLMNPVLKVIDVSEHQKTIDWTKVKNSGIDGVILRIGYGYGYEDGRFSQYLAKVRALKIPFGIYHYSYAYNTAFAREEGKWTVELLRKYKVNDNAYPIFYDLEQEDWGGHKMPTAPAQYENIARTYFHELSSAGYTNTYIYSYLNNMSTRLNSTWLHTRTGWIAQYNTALDYEFPQYNGTRAWQYTSQAAVPGIEGYVDMNVFDRRMYRDVTFRTPHYDDVMWLSQYGISTGWSDGTFRGADTVKRQDMAAFLRREAVRRGISGAATWKPSAADWKRFNDVTSSTPHAEDILWLASAGIATGYSNGTFGGMRPVYRQDMAAFLKRLADKAGKTGGVTPKTNFTDVTDRTPHKAEIEWLGGSGISEGYRNADGSWRFEGMTRVYRQDMAAFIHRLDSRLA</sequence>
<dbReference type="GO" id="GO:0003796">
    <property type="term" value="F:lysozyme activity"/>
    <property type="evidence" value="ECO:0007669"/>
    <property type="project" value="InterPro"/>
</dbReference>
<dbReference type="GO" id="GO:0009253">
    <property type="term" value="P:peptidoglycan catabolic process"/>
    <property type="evidence" value="ECO:0007669"/>
    <property type="project" value="InterPro"/>
</dbReference>
<feature type="region of interest" description="Disordered" evidence="2">
    <location>
        <begin position="93"/>
        <end position="136"/>
    </location>
</feature>
<reference evidence="5 6" key="1">
    <citation type="submission" date="2019-04" db="EMBL/GenBank/DDBJ databases">
        <title>Microbes associate with the intestines of laboratory mice.</title>
        <authorList>
            <person name="Navarre W."/>
            <person name="Wong E."/>
            <person name="Huang K.C."/>
            <person name="Tropini C."/>
            <person name="Ng K."/>
            <person name="Yu B."/>
        </authorList>
    </citation>
    <scope>NUCLEOTIDE SEQUENCE [LARGE SCALE GENOMIC DNA]</scope>
    <source>
        <strain evidence="5 6">NM87_A27A</strain>
    </source>
</reference>
<dbReference type="Proteomes" id="UP000306798">
    <property type="component" value="Unassembled WGS sequence"/>
</dbReference>
<feature type="compositionally biased region" description="Polar residues" evidence="2">
    <location>
        <begin position="110"/>
        <end position="131"/>
    </location>
</feature>
<dbReference type="GO" id="GO:0016052">
    <property type="term" value="P:carbohydrate catabolic process"/>
    <property type="evidence" value="ECO:0007669"/>
    <property type="project" value="TreeGrafter"/>
</dbReference>
<evidence type="ECO:0000256" key="3">
    <source>
        <dbReference type="SAM" id="Phobius"/>
    </source>
</evidence>
<organism evidence="5 6">
    <name type="scientific">Bifidobacterium pseudolongum</name>
    <dbReference type="NCBI Taxonomy" id="1694"/>
    <lineage>
        <taxon>Bacteria</taxon>
        <taxon>Bacillati</taxon>
        <taxon>Actinomycetota</taxon>
        <taxon>Actinomycetes</taxon>
        <taxon>Bifidobacteriales</taxon>
        <taxon>Bifidobacteriaceae</taxon>
        <taxon>Bifidobacterium</taxon>
    </lineage>
</organism>
<gene>
    <name evidence="5" type="ORF">E5991_03710</name>
</gene>
<dbReference type="Pfam" id="PF01183">
    <property type="entry name" value="Glyco_hydro_25"/>
    <property type="match status" value="1"/>
</dbReference>
<keyword evidence="3" id="KW-0812">Transmembrane</keyword>
<protein>
    <submittedName>
        <fullName evidence="5">1,4-beta-N-acetylmuramidase</fullName>
    </submittedName>
</protein>
<dbReference type="GO" id="GO:0016998">
    <property type="term" value="P:cell wall macromolecule catabolic process"/>
    <property type="evidence" value="ECO:0007669"/>
    <property type="project" value="InterPro"/>
</dbReference>
<evidence type="ECO:0000259" key="4">
    <source>
        <dbReference type="PROSITE" id="PS51272"/>
    </source>
</evidence>
<evidence type="ECO:0000256" key="2">
    <source>
        <dbReference type="SAM" id="MobiDB-lite"/>
    </source>
</evidence>
<dbReference type="InterPro" id="IPR001119">
    <property type="entry name" value="SLH_dom"/>
</dbReference>
<dbReference type="Pfam" id="PF00395">
    <property type="entry name" value="SLH"/>
    <property type="match status" value="2"/>
</dbReference>
<evidence type="ECO:0000313" key="6">
    <source>
        <dbReference type="Proteomes" id="UP000306798"/>
    </source>
</evidence>